<organism evidence="2 3">
    <name type="scientific">Alteribacillus persepolensis</name>
    <dbReference type="NCBI Taxonomy" id="568899"/>
    <lineage>
        <taxon>Bacteria</taxon>
        <taxon>Bacillati</taxon>
        <taxon>Bacillota</taxon>
        <taxon>Bacilli</taxon>
        <taxon>Bacillales</taxon>
        <taxon>Bacillaceae</taxon>
        <taxon>Alteribacillus</taxon>
    </lineage>
</organism>
<proteinExistence type="predicted"/>
<dbReference type="EMBL" id="FNDK01000006">
    <property type="protein sequence ID" value="SDH50063.1"/>
    <property type="molecule type" value="Genomic_DNA"/>
</dbReference>
<evidence type="ECO:0000256" key="1">
    <source>
        <dbReference type="SAM" id="Phobius"/>
    </source>
</evidence>
<dbReference type="Proteomes" id="UP000199163">
    <property type="component" value="Unassembled WGS sequence"/>
</dbReference>
<dbReference type="STRING" id="568899.SAMN05192534_106116"/>
<gene>
    <name evidence="2" type="ORF">SAMN05192534_106116</name>
</gene>
<feature type="transmembrane region" description="Helical" evidence="1">
    <location>
        <begin position="27"/>
        <end position="50"/>
    </location>
</feature>
<evidence type="ECO:0000313" key="3">
    <source>
        <dbReference type="Proteomes" id="UP000199163"/>
    </source>
</evidence>
<keyword evidence="1" id="KW-1133">Transmembrane helix</keyword>
<dbReference type="Pfam" id="PF15980">
    <property type="entry name" value="ComGF"/>
    <property type="match status" value="1"/>
</dbReference>
<dbReference type="InterPro" id="IPR016977">
    <property type="entry name" value="ComGF"/>
</dbReference>
<accession>A0A1G8CXX7</accession>
<sequence>MWSGKEKTAGLMTNVCMYCRNTKGTTLIEAVVAFAIVLVCIASIVLYIPLLQVKPDQPQEVHMFFQQMKEDMKEAVAIEASGNGLYILDDKHRYRYYVSNANLVRTKDGRGYEIVLQDISRIKASEKQYGADIMITDRNGSKWHTSLGYWAAPLKGEET</sequence>
<evidence type="ECO:0000313" key="2">
    <source>
        <dbReference type="EMBL" id="SDH50063.1"/>
    </source>
</evidence>
<keyword evidence="3" id="KW-1185">Reference proteome</keyword>
<reference evidence="2 3" key="1">
    <citation type="submission" date="2016-10" db="EMBL/GenBank/DDBJ databases">
        <authorList>
            <person name="de Groot N.N."/>
        </authorList>
    </citation>
    <scope>NUCLEOTIDE SEQUENCE [LARGE SCALE GENOMIC DNA]</scope>
    <source>
        <strain evidence="2 3">DSM 21632</strain>
    </source>
</reference>
<protein>
    <submittedName>
        <fullName evidence="2">Competence protein ComGF</fullName>
    </submittedName>
</protein>
<dbReference type="AlphaFoldDB" id="A0A1G8CXX7"/>
<keyword evidence="1" id="KW-0812">Transmembrane</keyword>
<keyword evidence="1" id="KW-0472">Membrane</keyword>
<name>A0A1G8CXX7_9BACI</name>